<dbReference type="EMBL" id="JAEQNC010000002">
    <property type="protein sequence ID" value="MBL0371336.1"/>
    <property type="molecule type" value="Genomic_DNA"/>
</dbReference>
<evidence type="ECO:0000313" key="2">
    <source>
        <dbReference type="EMBL" id="MBL0371336.1"/>
    </source>
</evidence>
<dbReference type="Proteomes" id="UP000633219">
    <property type="component" value="Unassembled WGS sequence"/>
</dbReference>
<organism evidence="2 3">
    <name type="scientific">Rhizobium setariae</name>
    <dbReference type="NCBI Taxonomy" id="2801340"/>
    <lineage>
        <taxon>Bacteria</taxon>
        <taxon>Pseudomonadati</taxon>
        <taxon>Pseudomonadota</taxon>
        <taxon>Alphaproteobacteria</taxon>
        <taxon>Hyphomicrobiales</taxon>
        <taxon>Rhizobiaceae</taxon>
        <taxon>Rhizobium/Agrobacterium group</taxon>
        <taxon>Rhizobium</taxon>
    </lineage>
</organism>
<proteinExistence type="predicted"/>
<dbReference type="InterPro" id="IPR003772">
    <property type="entry name" value="YceD"/>
</dbReference>
<dbReference type="RefSeq" id="WP_201653875.1">
    <property type="nucleotide sequence ID" value="NZ_JAEQNC010000002.1"/>
</dbReference>
<sequence>MSRAPQDKPAFTYMVKVGHVSHNPLEVHVEADERERVALAKLWNVVSVEALSADLKIRRWKKDGVKVFGEIRGRLTQTCIVTLEPVQSEIDEEIDQIFVPEGSALARIAANDHGEMIVDPDGPDLPEQFEGDAIDVGAFVAEYAAMGIDPYPRKSGAEFSGHVESTAETDKKPSPFAVLKNLKVEK</sequence>
<comment type="caution">
    <text evidence="2">The sequence shown here is derived from an EMBL/GenBank/DDBJ whole genome shotgun (WGS) entry which is preliminary data.</text>
</comment>
<dbReference type="Pfam" id="PF02620">
    <property type="entry name" value="YceD"/>
    <property type="match status" value="1"/>
</dbReference>
<protein>
    <submittedName>
        <fullName evidence="2">DUF177 domain-containing protein</fullName>
    </submittedName>
</protein>
<name>A0A936YN53_9HYPH</name>
<accession>A0A936YN53</accession>
<keyword evidence="3" id="KW-1185">Reference proteome</keyword>
<gene>
    <name evidence="2" type="ORF">JJB09_04785</name>
</gene>
<reference evidence="2" key="1">
    <citation type="submission" date="2021-01" db="EMBL/GenBank/DDBJ databases">
        <title>Rhizobium sp. strain KVB221 16S ribosomal RNA gene Genome sequencing and assembly.</title>
        <authorList>
            <person name="Kang M."/>
        </authorList>
    </citation>
    <scope>NUCLEOTIDE SEQUENCE</scope>
    <source>
        <strain evidence="2">KVB221</strain>
    </source>
</reference>
<evidence type="ECO:0000313" key="3">
    <source>
        <dbReference type="Proteomes" id="UP000633219"/>
    </source>
</evidence>
<evidence type="ECO:0000256" key="1">
    <source>
        <dbReference type="SAM" id="MobiDB-lite"/>
    </source>
</evidence>
<dbReference type="AlphaFoldDB" id="A0A936YN53"/>
<feature type="region of interest" description="Disordered" evidence="1">
    <location>
        <begin position="155"/>
        <end position="174"/>
    </location>
</feature>